<evidence type="ECO:0000256" key="10">
    <source>
        <dbReference type="RuleBase" id="RU000461"/>
    </source>
</evidence>
<protein>
    <submittedName>
        <fullName evidence="11">Cytochrome P450</fullName>
    </submittedName>
</protein>
<evidence type="ECO:0000256" key="1">
    <source>
        <dbReference type="ARBA" id="ARBA00001971"/>
    </source>
</evidence>
<dbReference type="EMBL" id="JARKIF010000021">
    <property type="protein sequence ID" value="KAJ7617238.1"/>
    <property type="molecule type" value="Genomic_DNA"/>
</dbReference>
<dbReference type="PANTHER" id="PTHR46300:SF7">
    <property type="entry name" value="P450, PUTATIVE (EUROFUNG)-RELATED"/>
    <property type="match status" value="1"/>
</dbReference>
<dbReference type="PROSITE" id="PS00086">
    <property type="entry name" value="CYTOCHROME_P450"/>
    <property type="match status" value="1"/>
</dbReference>
<evidence type="ECO:0000256" key="8">
    <source>
        <dbReference type="ARBA" id="ARBA00023033"/>
    </source>
</evidence>
<dbReference type="InterPro" id="IPR001128">
    <property type="entry name" value="Cyt_P450"/>
</dbReference>
<keyword evidence="5 9" id="KW-0479">Metal-binding</keyword>
<evidence type="ECO:0000256" key="6">
    <source>
        <dbReference type="ARBA" id="ARBA00023002"/>
    </source>
</evidence>
<dbReference type="Pfam" id="PF00067">
    <property type="entry name" value="p450"/>
    <property type="match status" value="1"/>
</dbReference>
<keyword evidence="7 9" id="KW-0408">Iron</keyword>
<comment type="similarity">
    <text evidence="3 10">Belongs to the cytochrome P450 family.</text>
</comment>
<gene>
    <name evidence="11" type="ORF">FB45DRAFT_992753</name>
</gene>
<keyword evidence="8 10" id="KW-0503">Monooxygenase</keyword>
<dbReference type="GO" id="GO:0016705">
    <property type="term" value="F:oxidoreductase activity, acting on paired donors, with incorporation or reduction of molecular oxygen"/>
    <property type="evidence" value="ECO:0007669"/>
    <property type="project" value="InterPro"/>
</dbReference>
<comment type="pathway">
    <text evidence="2">Secondary metabolite biosynthesis.</text>
</comment>
<evidence type="ECO:0000313" key="12">
    <source>
        <dbReference type="Proteomes" id="UP001221142"/>
    </source>
</evidence>
<evidence type="ECO:0000256" key="4">
    <source>
        <dbReference type="ARBA" id="ARBA00022617"/>
    </source>
</evidence>
<dbReference type="AlphaFoldDB" id="A0AAD7BD50"/>
<dbReference type="CDD" id="cd11065">
    <property type="entry name" value="CYP64-like"/>
    <property type="match status" value="1"/>
</dbReference>
<evidence type="ECO:0000256" key="2">
    <source>
        <dbReference type="ARBA" id="ARBA00005179"/>
    </source>
</evidence>
<dbReference type="PRINTS" id="PR00463">
    <property type="entry name" value="EP450I"/>
</dbReference>
<evidence type="ECO:0000256" key="7">
    <source>
        <dbReference type="ARBA" id="ARBA00023004"/>
    </source>
</evidence>
<evidence type="ECO:0000256" key="5">
    <source>
        <dbReference type="ARBA" id="ARBA00022723"/>
    </source>
</evidence>
<dbReference type="InterPro" id="IPR017972">
    <property type="entry name" value="Cyt_P450_CS"/>
</dbReference>
<dbReference type="Gene3D" id="1.10.630.10">
    <property type="entry name" value="Cytochrome P450"/>
    <property type="match status" value="1"/>
</dbReference>
<dbReference type="InterPro" id="IPR036396">
    <property type="entry name" value="Cyt_P450_sf"/>
</dbReference>
<dbReference type="InterPro" id="IPR050364">
    <property type="entry name" value="Cytochrome_P450_fung"/>
</dbReference>
<dbReference type="PRINTS" id="PR00385">
    <property type="entry name" value="P450"/>
</dbReference>
<keyword evidence="6 10" id="KW-0560">Oxidoreductase</keyword>
<proteinExistence type="inferred from homology"/>
<dbReference type="InterPro" id="IPR002401">
    <property type="entry name" value="Cyt_P450_E_grp-I"/>
</dbReference>
<sequence length="519" mass="58082">MASLDSLSAVLFTGTLLTALCTLWSRQSSRTKLPLPPGPKPLPFIGNALDIPASYQWETYARWAKEYDSDIIHFNMFGQSFVVLCSLKATDALLEKRSARYSNRPDFPMVSDLMGWGFMVGSLKYGEQWRIHRRLINESFNIKDARAYRPHQLSVARTLLACLLDTPEAFEDHFRHLTGELILSALYGIDVQPKNDPYVVLANKALRSFALANVPGRYLVDTFPALKHIPWWFPGAGFKRRAAEWSKLAHAMLEVPFAETKRRLESGLARSSFTSRGLDTLNNREGVYFEERHLKAAAGSMFIGGADTSSAALGFFLMAMLTDPDAQRRAQAEIDALTDGKFLPAFADEDALPYVGAIVKEVLRWQTIKPFALPRLLDVEDEYGGYRIPRGSLVIGNTWAILHDERNYPDPHLFKPERFLLPDGRLDPGALDPQAAFGYGRRLCPGRHFARSTLWIAIASILAVFDISPEEVDGECMGGYVSAWISGPLPFKCKITPRSNEAVELIRATETQRFQGDSG</sequence>
<dbReference type="GO" id="GO:0004497">
    <property type="term" value="F:monooxygenase activity"/>
    <property type="evidence" value="ECO:0007669"/>
    <property type="project" value="UniProtKB-KW"/>
</dbReference>
<dbReference type="GO" id="GO:0005506">
    <property type="term" value="F:iron ion binding"/>
    <property type="evidence" value="ECO:0007669"/>
    <property type="project" value="InterPro"/>
</dbReference>
<accession>A0AAD7BD50</accession>
<evidence type="ECO:0000256" key="3">
    <source>
        <dbReference type="ARBA" id="ARBA00010617"/>
    </source>
</evidence>
<comment type="caution">
    <text evidence="11">The sequence shown here is derived from an EMBL/GenBank/DDBJ whole genome shotgun (WGS) entry which is preliminary data.</text>
</comment>
<evidence type="ECO:0000256" key="9">
    <source>
        <dbReference type="PIRSR" id="PIRSR602401-1"/>
    </source>
</evidence>
<reference evidence="11" key="1">
    <citation type="submission" date="2023-03" db="EMBL/GenBank/DDBJ databases">
        <title>Massive genome expansion in bonnet fungi (Mycena s.s.) driven by repeated elements and novel gene families across ecological guilds.</title>
        <authorList>
            <consortium name="Lawrence Berkeley National Laboratory"/>
            <person name="Harder C.B."/>
            <person name="Miyauchi S."/>
            <person name="Viragh M."/>
            <person name="Kuo A."/>
            <person name="Thoen E."/>
            <person name="Andreopoulos B."/>
            <person name="Lu D."/>
            <person name="Skrede I."/>
            <person name="Drula E."/>
            <person name="Henrissat B."/>
            <person name="Morin E."/>
            <person name="Kohler A."/>
            <person name="Barry K."/>
            <person name="LaButti K."/>
            <person name="Morin E."/>
            <person name="Salamov A."/>
            <person name="Lipzen A."/>
            <person name="Mereny Z."/>
            <person name="Hegedus B."/>
            <person name="Baldrian P."/>
            <person name="Stursova M."/>
            <person name="Weitz H."/>
            <person name="Taylor A."/>
            <person name="Grigoriev I.V."/>
            <person name="Nagy L.G."/>
            <person name="Martin F."/>
            <person name="Kauserud H."/>
        </authorList>
    </citation>
    <scope>NUCLEOTIDE SEQUENCE</scope>
    <source>
        <strain evidence="11">9284</strain>
    </source>
</reference>
<name>A0AAD7BD50_9AGAR</name>
<dbReference type="Proteomes" id="UP001221142">
    <property type="component" value="Unassembled WGS sequence"/>
</dbReference>
<organism evidence="11 12">
    <name type="scientific">Roridomyces roridus</name>
    <dbReference type="NCBI Taxonomy" id="1738132"/>
    <lineage>
        <taxon>Eukaryota</taxon>
        <taxon>Fungi</taxon>
        <taxon>Dikarya</taxon>
        <taxon>Basidiomycota</taxon>
        <taxon>Agaricomycotina</taxon>
        <taxon>Agaricomycetes</taxon>
        <taxon>Agaricomycetidae</taxon>
        <taxon>Agaricales</taxon>
        <taxon>Marasmiineae</taxon>
        <taxon>Mycenaceae</taxon>
        <taxon>Roridomyces</taxon>
    </lineage>
</organism>
<dbReference type="SUPFAM" id="SSF48264">
    <property type="entry name" value="Cytochrome P450"/>
    <property type="match status" value="1"/>
</dbReference>
<dbReference type="GO" id="GO:0020037">
    <property type="term" value="F:heme binding"/>
    <property type="evidence" value="ECO:0007669"/>
    <property type="project" value="InterPro"/>
</dbReference>
<feature type="binding site" description="axial binding residue" evidence="9">
    <location>
        <position position="444"/>
    </location>
    <ligand>
        <name>heme</name>
        <dbReference type="ChEBI" id="CHEBI:30413"/>
    </ligand>
    <ligandPart>
        <name>Fe</name>
        <dbReference type="ChEBI" id="CHEBI:18248"/>
    </ligandPart>
</feature>
<comment type="cofactor">
    <cofactor evidence="1 9">
        <name>heme</name>
        <dbReference type="ChEBI" id="CHEBI:30413"/>
    </cofactor>
</comment>
<evidence type="ECO:0000313" key="11">
    <source>
        <dbReference type="EMBL" id="KAJ7617238.1"/>
    </source>
</evidence>
<dbReference type="PANTHER" id="PTHR46300">
    <property type="entry name" value="P450, PUTATIVE (EUROFUNG)-RELATED-RELATED"/>
    <property type="match status" value="1"/>
</dbReference>
<keyword evidence="12" id="KW-1185">Reference proteome</keyword>
<keyword evidence="4 9" id="KW-0349">Heme</keyword>